<name>K8E716_CARML</name>
<organism evidence="1 2">
    <name type="scientific">Carnobacterium maltaromaticum LMA28</name>
    <dbReference type="NCBI Taxonomy" id="1234679"/>
    <lineage>
        <taxon>Bacteria</taxon>
        <taxon>Bacillati</taxon>
        <taxon>Bacillota</taxon>
        <taxon>Bacilli</taxon>
        <taxon>Lactobacillales</taxon>
        <taxon>Carnobacteriaceae</taxon>
        <taxon>Carnobacterium</taxon>
    </lineage>
</organism>
<reference evidence="2" key="1">
    <citation type="journal article" date="2013" name="Genome Announc.">
        <title>Complete Chromosome Sequence of Carnobacterium maltaromaticum LMA 28.</title>
        <authorList>
            <person name="Cailliez-Grimal C."/>
            <person name="Chaillou S."/>
            <person name="Anba-Mondoloni J."/>
            <person name="Loux V."/>
            <person name="Afzal M.I."/>
            <person name="Rahman A."/>
            <person name="Kergourlay G."/>
            <person name="Champomier-Verges M.C."/>
            <person name="Zagorec M."/>
            <person name="Dalgaard P."/>
            <person name="Leisner J.J."/>
            <person name="Prevost H."/>
            <person name="Revol-Junelles A.M."/>
            <person name="Borges F."/>
        </authorList>
    </citation>
    <scope>NUCLEOTIDE SEQUENCE</scope>
    <source>
        <strain evidence="2">LMA28</strain>
    </source>
</reference>
<dbReference type="KEGG" id="cml:BN424_3269"/>
<sequence length="56" mass="6839">MDDIKAYQNDKLDLIELQSRLWGLSHYTIEDVIGLDLWMFYATITEEEEYFEEEFK</sequence>
<dbReference type="EMBL" id="HE999757">
    <property type="protein sequence ID" value="CCO12690.2"/>
    <property type="molecule type" value="Genomic_DNA"/>
</dbReference>
<keyword evidence="2" id="KW-1185">Reference proteome</keyword>
<gene>
    <name evidence="1" type="ORF">BN424_3269</name>
</gene>
<dbReference type="STRING" id="1234679.BN424_3269"/>
<dbReference type="HOGENOM" id="CLU_3005677_0_0_9"/>
<accession>K8E716</accession>
<protein>
    <submittedName>
        <fullName evidence="1">Uncharacterized protein</fullName>
    </submittedName>
</protein>
<proteinExistence type="predicted"/>
<evidence type="ECO:0000313" key="1">
    <source>
        <dbReference type="EMBL" id="CCO12690.2"/>
    </source>
</evidence>
<dbReference type="AlphaFoldDB" id="K8E716"/>
<dbReference type="Proteomes" id="UP000000212">
    <property type="component" value="Chromosome"/>
</dbReference>
<evidence type="ECO:0000313" key="2">
    <source>
        <dbReference type="Proteomes" id="UP000000212"/>
    </source>
</evidence>